<dbReference type="AlphaFoldDB" id="A0A2C6LMY7"/>
<reference evidence="2 3" key="1">
    <citation type="submission" date="2013-09" db="EMBL/GenBank/DDBJ databases">
        <title>Biodegradation of hydrocarbons in the deep terrestrial subsurface : characterization of a microbial consortium composed of two Desulfotomaculum species originating from a deep geological formation.</title>
        <authorList>
            <person name="Aullo T."/>
            <person name="Berlendis S."/>
            <person name="Lascourreges J.-F."/>
            <person name="Dessort D."/>
            <person name="Saint-Laurent S."/>
            <person name="Schraauwers B."/>
            <person name="Mas J."/>
            <person name="Magot M."/>
            <person name="Ranchou-Peyruse A."/>
        </authorList>
    </citation>
    <scope>NUCLEOTIDE SEQUENCE [LARGE SCALE GENOMIC DNA]</scope>
    <source>
        <strain evidence="2 3">Bs107</strain>
    </source>
</reference>
<proteinExistence type="predicted"/>
<keyword evidence="1" id="KW-1133">Transmembrane helix</keyword>
<evidence type="ECO:0000313" key="2">
    <source>
        <dbReference type="EMBL" id="PHJ39980.1"/>
    </source>
</evidence>
<keyword evidence="1" id="KW-0472">Membrane</keyword>
<dbReference type="EMBL" id="AWQQ01000002">
    <property type="protein sequence ID" value="PHJ39980.1"/>
    <property type="molecule type" value="Genomic_DNA"/>
</dbReference>
<keyword evidence="3" id="KW-1185">Reference proteome</keyword>
<evidence type="ECO:0000256" key="1">
    <source>
        <dbReference type="SAM" id="Phobius"/>
    </source>
</evidence>
<protein>
    <submittedName>
        <fullName evidence="2">Uncharacterized protein</fullName>
    </submittedName>
</protein>
<comment type="caution">
    <text evidence="2">The sequence shown here is derived from an EMBL/GenBank/DDBJ whole genome shotgun (WGS) entry which is preliminary data.</text>
</comment>
<dbReference type="OrthoDB" id="9924514at2"/>
<name>A0A2C6LMY7_9FIRM</name>
<organism evidence="2 3">
    <name type="scientific">Desulforamulus profundi</name>
    <dbReference type="NCBI Taxonomy" id="1383067"/>
    <lineage>
        <taxon>Bacteria</taxon>
        <taxon>Bacillati</taxon>
        <taxon>Bacillota</taxon>
        <taxon>Clostridia</taxon>
        <taxon>Eubacteriales</taxon>
        <taxon>Peptococcaceae</taxon>
        <taxon>Desulforamulus</taxon>
    </lineage>
</organism>
<sequence>MKLIKMVCVLIIAALGYYLLWPDIVRAWNQVGLGITIIFWLSQSLLLFILWIAFFIFIKMLKLLSREEKCLKEETIFPSRKELLWLAVGSVFLFPSAIGIAKHILSGRFQFMPTVFVISAVGTCCFLKYMRWKRKTA</sequence>
<evidence type="ECO:0000313" key="3">
    <source>
        <dbReference type="Proteomes" id="UP000222564"/>
    </source>
</evidence>
<gene>
    <name evidence="2" type="ORF">P378_00220</name>
</gene>
<feature type="transmembrane region" description="Helical" evidence="1">
    <location>
        <begin position="111"/>
        <end position="130"/>
    </location>
</feature>
<keyword evidence="1" id="KW-0812">Transmembrane</keyword>
<dbReference type="RefSeq" id="WP_099081848.1">
    <property type="nucleotide sequence ID" value="NZ_AWQQ01000002.1"/>
</dbReference>
<accession>A0A2C6LMY7</accession>
<feature type="transmembrane region" description="Helical" evidence="1">
    <location>
        <begin position="37"/>
        <end position="61"/>
    </location>
</feature>
<feature type="transmembrane region" description="Helical" evidence="1">
    <location>
        <begin position="82"/>
        <end position="105"/>
    </location>
</feature>
<dbReference type="Proteomes" id="UP000222564">
    <property type="component" value="Unassembled WGS sequence"/>
</dbReference>